<dbReference type="GO" id="GO:0007218">
    <property type="term" value="P:neuropeptide signaling pathway"/>
    <property type="evidence" value="ECO:0007669"/>
    <property type="project" value="TreeGrafter"/>
</dbReference>
<feature type="transmembrane region" description="Helical" evidence="9">
    <location>
        <begin position="75"/>
        <end position="98"/>
    </location>
</feature>
<comment type="caution">
    <text evidence="11">The sequence shown here is derived from an EMBL/GenBank/DDBJ whole genome shotgun (WGS) entry which is preliminary data.</text>
</comment>
<evidence type="ECO:0000256" key="3">
    <source>
        <dbReference type="ARBA" id="ARBA00022692"/>
    </source>
</evidence>
<evidence type="ECO:0000256" key="7">
    <source>
        <dbReference type="ARBA" id="ARBA00023170"/>
    </source>
</evidence>
<feature type="transmembrane region" description="Helical" evidence="9">
    <location>
        <begin position="159"/>
        <end position="183"/>
    </location>
</feature>
<organism evidence="11 12">
    <name type="scientific">Elysia marginata</name>
    <dbReference type="NCBI Taxonomy" id="1093978"/>
    <lineage>
        <taxon>Eukaryota</taxon>
        <taxon>Metazoa</taxon>
        <taxon>Spiralia</taxon>
        <taxon>Lophotrochozoa</taxon>
        <taxon>Mollusca</taxon>
        <taxon>Gastropoda</taxon>
        <taxon>Heterobranchia</taxon>
        <taxon>Euthyneura</taxon>
        <taxon>Panpulmonata</taxon>
        <taxon>Sacoglossa</taxon>
        <taxon>Placobranchoidea</taxon>
        <taxon>Plakobranchidae</taxon>
        <taxon>Elysia</taxon>
    </lineage>
</organism>
<evidence type="ECO:0000313" key="11">
    <source>
        <dbReference type="EMBL" id="GFS02266.1"/>
    </source>
</evidence>
<dbReference type="SUPFAM" id="SSF81321">
    <property type="entry name" value="Family A G protein-coupled receptor-like"/>
    <property type="match status" value="1"/>
</dbReference>
<accession>A0AAV4HXV4</accession>
<name>A0AAV4HXV4_9GAST</name>
<proteinExistence type="predicted"/>
<dbReference type="PRINTS" id="PR00237">
    <property type="entry name" value="GPCRRHODOPSN"/>
</dbReference>
<dbReference type="GO" id="GO:0008528">
    <property type="term" value="F:G protein-coupled peptide receptor activity"/>
    <property type="evidence" value="ECO:0007669"/>
    <property type="project" value="TreeGrafter"/>
</dbReference>
<dbReference type="Proteomes" id="UP000762676">
    <property type="component" value="Unassembled WGS sequence"/>
</dbReference>
<keyword evidence="8" id="KW-0807">Transducer</keyword>
<evidence type="ECO:0000256" key="4">
    <source>
        <dbReference type="ARBA" id="ARBA00022989"/>
    </source>
</evidence>
<keyword evidence="12" id="KW-1185">Reference proteome</keyword>
<dbReference type="Gene3D" id="1.20.1070.10">
    <property type="entry name" value="Rhodopsin 7-helix transmembrane proteins"/>
    <property type="match status" value="1"/>
</dbReference>
<feature type="transmembrane region" description="Helical" evidence="9">
    <location>
        <begin position="130"/>
        <end position="147"/>
    </location>
</feature>
<dbReference type="InterPro" id="IPR017452">
    <property type="entry name" value="GPCR_Rhodpsn_7TM"/>
</dbReference>
<feature type="transmembrane region" description="Helical" evidence="9">
    <location>
        <begin position="311"/>
        <end position="332"/>
    </location>
</feature>
<keyword evidence="2" id="KW-1003">Cell membrane</keyword>
<dbReference type="PROSITE" id="PS50262">
    <property type="entry name" value="G_PROTEIN_RECEP_F1_2"/>
    <property type="match status" value="1"/>
</dbReference>
<reference evidence="11 12" key="1">
    <citation type="journal article" date="2021" name="Elife">
        <title>Chloroplast acquisition without the gene transfer in kleptoplastic sea slugs, Plakobranchus ocellatus.</title>
        <authorList>
            <person name="Maeda T."/>
            <person name="Takahashi S."/>
            <person name="Yoshida T."/>
            <person name="Shimamura S."/>
            <person name="Takaki Y."/>
            <person name="Nagai Y."/>
            <person name="Toyoda A."/>
            <person name="Suzuki Y."/>
            <person name="Arimoto A."/>
            <person name="Ishii H."/>
            <person name="Satoh N."/>
            <person name="Nishiyama T."/>
            <person name="Hasebe M."/>
            <person name="Maruyama T."/>
            <person name="Minagawa J."/>
            <person name="Obokata J."/>
            <person name="Shigenobu S."/>
        </authorList>
    </citation>
    <scope>NUCLEOTIDE SEQUENCE [LARGE SCALE GENOMIC DNA]</scope>
</reference>
<evidence type="ECO:0000256" key="5">
    <source>
        <dbReference type="ARBA" id="ARBA00023040"/>
    </source>
</evidence>
<feature type="transmembrane region" description="Helical" evidence="9">
    <location>
        <begin position="271"/>
        <end position="291"/>
    </location>
</feature>
<dbReference type="AlphaFoldDB" id="A0AAV4HXV4"/>
<protein>
    <submittedName>
        <fullName evidence="11">Chemosensory receptor C</fullName>
    </submittedName>
</protein>
<evidence type="ECO:0000256" key="1">
    <source>
        <dbReference type="ARBA" id="ARBA00004651"/>
    </source>
</evidence>
<feature type="transmembrane region" description="Helical" evidence="9">
    <location>
        <begin position="42"/>
        <end position="63"/>
    </location>
</feature>
<evidence type="ECO:0000256" key="8">
    <source>
        <dbReference type="ARBA" id="ARBA00023224"/>
    </source>
</evidence>
<gene>
    <name evidence="11" type="ORF">ElyMa_002859800</name>
</gene>
<keyword evidence="7 11" id="KW-0675">Receptor</keyword>
<keyword evidence="5" id="KW-0297">G-protein coupled receptor</keyword>
<keyword evidence="4 9" id="KW-1133">Transmembrane helix</keyword>
<sequence length="351" mass="39109">MEIDRPDVDGAVIETNATLVTRRVDITSEATLWLTSIVLRVYVTPVISAFGLVTNIINILVFSRLNLKQGATATFLVLSISDGSLCLLGIISAVFSMLKYLGPSHLKRTVNVLNVTVLAACTVPKYASDFSTVVIAVVRCCSVAMPLRVRAVLTVRRQLMLILLLVLTAVAILCYSCTIYKYILVRDPQTNWTHLILTLTPGFTKKVQISDQYRGVIFYSSFIAVNICLIILIYALKQSSQFRIKATGTNTSEGLTEDKTTRKERQVVRTVVMVSLVFTVCNLPSIALTILRATVPGFRTVGYLFRSFDMLFMFVEATGMTSAAINIVVYLYSNSNYRKVFNQIFRPNHKK</sequence>
<comment type="subcellular location">
    <subcellularLocation>
        <location evidence="1">Cell membrane</location>
        <topology evidence="1">Multi-pass membrane protein</topology>
    </subcellularLocation>
</comment>
<keyword evidence="6 9" id="KW-0472">Membrane</keyword>
<evidence type="ECO:0000256" key="2">
    <source>
        <dbReference type="ARBA" id="ARBA00022475"/>
    </source>
</evidence>
<dbReference type="PANTHER" id="PTHR24230">
    <property type="entry name" value="G-PROTEIN COUPLED RECEPTOR"/>
    <property type="match status" value="1"/>
</dbReference>
<feature type="domain" description="G-protein coupled receptors family 1 profile" evidence="10">
    <location>
        <begin position="54"/>
        <end position="330"/>
    </location>
</feature>
<dbReference type="InterPro" id="IPR000276">
    <property type="entry name" value="GPCR_Rhodpsn"/>
</dbReference>
<evidence type="ECO:0000313" key="12">
    <source>
        <dbReference type="Proteomes" id="UP000762676"/>
    </source>
</evidence>
<evidence type="ECO:0000256" key="9">
    <source>
        <dbReference type="SAM" id="Phobius"/>
    </source>
</evidence>
<dbReference type="EMBL" id="BMAT01005910">
    <property type="protein sequence ID" value="GFS02266.1"/>
    <property type="molecule type" value="Genomic_DNA"/>
</dbReference>
<keyword evidence="3 9" id="KW-0812">Transmembrane</keyword>
<feature type="transmembrane region" description="Helical" evidence="9">
    <location>
        <begin position="216"/>
        <end position="236"/>
    </location>
</feature>
<dbReference type="GO" id="GO:0005886">
    <property type="term" value="C:plasma membrane"/>
    <property type="evidence" value="ECO:0007669"/>
    <property type="project" value="UniProtKB-SubCell"/>
</dbReference>
<evidence type="ECO:0000259" key="10">
    <source>
        <dbReference type="PROSITE" id="PS50262"/>
    </source>
</evidence>
<dbReference type="PANTHER" id="PTHR24230:SF120">
    <property type="entry name" value="G-PROTEIN COUPLED RECEPTOR DAF-38"/>
    <property type="match status" value="1"/>
</dbReference>
<evidence type="ECO:0000256" key="6">
    <source>
        <dbReference type="ARBA" id="ARBA00023136"/>
    </source>
</evidence>